<evidence type="ECO:0000256" key="1">
    <source>
        <dbReference type="SAM" id="Phobius"/>
    </source>
</evidence>
<organism evidence="3 4">
    <name type="scientific">Posidoniimonas polymericola</name>
    <dbReference type="NCBI Taxonomy" id="2528002"/>
    <lineage>
        <taxon>Bacteria</taxon>
        <taxon>Pseudomonadati</taxon>
        <taxon>Planctomycetota</taxon>
        <taxon>Planctomycetia</taxon>
        <taxon>Pirellulales</taxon>
        <taxon>Lacipirellulaceae</taxon>
        <taxon>Posidoniimonas</taxon>
    </lineage>
</organism>
<evidence type="ECO:0000313" key="3">
    <source>
        <dbReference type="EMBL" id="TWT77275.1"/>
    </source>
</evidence>
<reference evidence="3 4" key="1">
    <citation type="submission" date="2019-02" db="EMBL/GenBank/DDBJ databases">
        <title>Deep-cultivation of Planctomycetes and their phenomic and genomic characterization uncovers novel biology.</title>
        <authorList>
            <person name="Wiegand S."/>
            <person name="Jogler M."/>
            <person name="Boedeker C."/>
            <person name="Pinto D."/>
            <person name="Vollmers J."/>
            <person name="Rivas-Marin E."/>
            <person name="Kohn T."/>
            <person name="Peeters S.H."/>
            <person name="Heuer A."/>
            <person name="Rast P."/>
            <person name="Oberbeckmann S."/>
            <person name="Bunk B."/>
            <person name="Jeske O."/>
            <person name="Meyerdierks A."/>
            <person name="Storesund J.E."/>
            <person name="Kallscheuer N."/>
            <person name="Luecker S."/>
            <person name="Lage O.M."/>
            <person name="Pohl T."/>
            <person name="Merkel B.J."/>
            <person name="Hornburger P."/>
            <person name="Mueller R.-W."/>
            <person name="Bruemmer F."/>
            <person name="Labrenz M."/>
            <person name="Spormann A.M."/>
            <person name="Op Den Camp H."/>
            <person name="Overmann J."/>
            <person name="Amann R."/>
            <person name="Jetten M.S.M."/>
            <person name="Mascher T."/>
            <person name="Medema M.H."/>
            <person name="Devos D.P."/>
            <person name="Kaster A.-K."/>
            <person name="Ovreas L."/>
            <person name="Rohde M."/>
            <person name="Galperin M.Y."/>
            <person name="Jogler C."/>
        </authorList>
    </citation>
    <scope>NUCLEOTIDE SEQUENCE [LARGE SCALE GENOMIC DNA]</scope>
    <source>
        <strain evidence="3 4">Pla123a</strain>
    </source>
</reference>
<dbReference type="PANTHER" id="PTHR37464">
    <property type="entry name" value="BLL2463 PROTEIN"/>
    <property type="match status" value="1"/>
</dbReference>
<keyword evidence="4" id="KW-1185">Reference proteome</keyword>
<dbReference type="Pfam" id="PF07584">
    <property type="entry name" value="BatA"/>
    <property type="match status" value="1"/>
</dbReference>
<accession>A0A5C5YQT0</accession>
<dbReference type="InterPro" id="IPR024163">
    <property type="entry name" value="Aerotolerance_reg_N"/>
</dbReference>
<feature type="transmembrane region" description="Helical" evidence="1">
    <location>
        <begin position="6"/>
        <end position="24"/>
    </location>
</feature>
<dbReference type="NCBIfam" id="TIGR02226">
    <property type="entry name" value="two_anch"/>
    <property type="match status" value="1"/>
</dbReference>
<dbReference type="EMBL" id="SJPO01000004">
    <property type="protein sequence ID" value="TWT77275.1"/>
    <property type="molecule type" value="Genomic_DNA"/>
</dbReference>
<dbReference type="AlphaFoldDB" id="A0A5C5YQT0"/>
<keyword evidence="1" id="KW-0812">Transmembrane</keyword>
<protein>
    <recommendedName>
        <fullName evidence="2">Aerotolerance regulator N-terminal domain-containing protein</fullName>
    </recommendedName>
</protein>
<evidence type="ECO:0000313" key="4">
    <source>
        <dbReference type="Proteomes" id="UP000318478"/>
    </source>
</evidence>
<evidence type="ECO:0000259" key="2">
    <source>
        <dbReference type="Pfam" id="PF07584"/>
    </source>
</evidence>
<comment type="caution">
    <text evidence="3">The sequence shown here is derived from an EMBL/GenBank/DDBJ whole genome shotgun (WGS) entry which is preliminary data.</text>
</comment>
<dbReference type="Proteomes" id="UP000318478">
    <property type="component" value="Unassembled WGS sequence"/>
</dbReference>
<sequence length="691" mass="74990">MSFLQPWLLWTLPIAGLPILIHLINQRRYRTVEWGAMQFLLSANRMSRGYARIRQWLIMAMRVLAIAGLIMAISRPLSSGWLGLTAGGRADTTVVLLDRSPSMQRRVDGVSGIDSARRQLADVLATLGSNRYVLIDSATAEAQEMESPTALLESPAATGVSASADLPAMLQTLHDYIKDNSPGRTEVWIASDLQENDWQSEDGRWASLRDAFVEFPQEVRFHLLNYSPQTSPAAVSAARPNLSIRVTEARRVLVDNQPELLVSVVVTRDATGVDELPPISLPLQFEIDGSRTQMRIDLTGGSFELKDHRIPLAADAVRGWGRVSLPADVNPADDGAYFVFDEPPLRRTIIVSDNPDAVRPLQLAASIAPDAAPSEAEVLSPDTLQTLAWEELALVVWAAEIPAGKTAEQLTDFVARGGQLLFLPPESPGGESFLGVRWEAWRQEPRPLTPDNWRSDQDLLQKTASGASLPVGRWQVQRYCSLAGEFNTLASLPGGAPLLARVITEAGGVYFLATTTEPDASSLGADGVVLYVFTQRAIEVGLGVLGDTRSQPAGPALPAVVDPWRRLAGDTAPAGEEVLSTDYQYHQGVYVAGDKLVALNRVLGEDTPLQVADDQIGRLFAGLDFDQVDTQPGSDANLVQEVWRLFLGAMMIALTVEAGLCLPRVVKPSQEFVLSPRPAAAAPERSLEEVA</sequence>
<gene>
    <name evidence="3" type="ORF">Pla123a_19320</name>
</gene>
<dbReference type="OrthoDB" id="224458at2"/>
<name>A0A5C5YQT0_9BACT</name>
<dbReference type="InterPro" id="IPR011933">
    <property type="entry name" value="Double_TM_dom"/>
</dbReference>
<keyword evidence="1" id="KW-1133">Transmembrane helix</keyword>
<proteinExistence type="predicted"/>
<keyword evidence="1" id="KW-0472">Membrane</keyword>
<feature type="transmembrane region" description="Helical" evidence="1">
    <location>
        <begin position="56"/>
        <end position="74"/>
    </location>
</feature>
<feature type="domain" description="Aerotolerance regulator N-terminal" evidence="2">
    <location>
        <begin position="1"/>
        <end position="76"/>
    </location>
</feature>
<dbReference type="PANTHER" id="PTHR37464:SF1">
    <property type="entry name" value="BLL2463 PROTEIN"/>
    <property type="match status" value="1"/>
</dbReference>
<dbReference type="RefSeq" id="WP_146586278.1">
    <property type="nucleotide sequence ID" value="NZ_SJPO01000004.1"/>
</dbReference>